<dbReference type="InterPro" id="IPR029062">
    <property type="entry name" value="Class_I_gatase-like"/>
</dbReference>
<keyword evidence="2" id="KW-0472">Membrane</keyword>
<name>A0A1I6E9S9_9FIRM</name>
<feature type="region of interest" description="Disordered" evidence="1">
    <location>
        <begin position="497"/>
        <end position="517"/>
    </location>
</feature>
<accession>A0A1I6E9S9</accession>
<dbReference type="AlphaFoldDB" id="A0A1I6E9S9"/>
<feature type="compositionally biased region" description="Basic and acidic residues" evidence="1">
    <location>
        <begin position="497"/>
        <end position="506"/>
    </location>
</feature>
<evidence type="ECO:0000256" key="1">
    <source>
        <dbReference type="SAM" id="MobiDB-lite"/>
    </source>
</evidence>
<dbReference type="SUPFAM" id="SSF52317">
    <property type="entry name" value="Class I glutamine amidotransferase-like"/>
    <property type="match status" value="1"/>
</dbReference>
<keyword evidence="2" id="KW-1133">Transmembrane helix</keyword>
<dbReference type="EMBL" id="FOYM01000031">
    <property type="protein sequence ID" value="SFR14397.1"/>
    <property type="molecule type" value="Genomic_DNA"/>
</dbReference>
<protein>
    <submittedName>
        <fullName evidence="3">Uncharacterized protein</fullName>
    </submittedName>
</protein>
<evidence type="ECO:0000313" key="3">
    <source>
        <dbReference type="EMBL" id="SFR14397.1"/>
    </source>
</evidence>
<keyword evidence="4" id="KW-1185">Reference proteome</keyword>
<feature type="transmembrane region" description="Helical" evidence="2">
    <location>
        <begin position="427"/>
        <end position="448"/>
    </location>
</feature>
<reference evidence="4" key="1">
    <citation type="submission" date="2016-10" db="EMBL/GenBank/DDBJ databases">
        <authorList>
            <person name="Varghese N."/>
            <person name="Submissions S."/>
        </authorList>
    </citation>
    <scope>NUCLEOTIDE SEQUENCE [LARGE SCALE GENOMIC DNA]</scope>
    <source>
        <strain evidence="4">DSM 3669</strain>
    </source>
</reference>
<organism evidence="3 4">
    <name type="scientific">Desulfoscipio geothermicus DSM 3669</name>
    <dbReference type="NCBI Taxonomy" id="1121426"/>
    <lineage>
        <taxon>Bacteria</taxon>
        <taxon>Bacillati</taxon>
        <taxon>Bacillota</taxon>
        <taxon>Clostridia</taxon>
        <taxon>Eubacteriales</taxon>
        <taxon>Desulfallaceae</taxon>
        <taxon>Desulfoscipio</taxon>
    </lineage>
</organism>
<gene>
    <name evidence="3" type="ORF">SAMN05660706_13116</name>
</gene>
<proteinExistence type="predicted"/>
<keyword evidence="2" id="KW-0812">Transmembrane</keyword>
<evidence type="ECO:0000313" key="4">
    <source>
        <dbReference type="Proteomes" id="UP000199584"/>
    </source>
</evidence>
<dbReference type="CDD" id="cd03143">
    <property type="entry name" value="A4_beta-galactosidase_middle_domain"/>
    <property type="match status" value="1"/>
</dbReference>
<feature type="transmembrane region" description="Helical" evidence="2">
    <location>
        <begin position="401"/>
        <end position="420"/>
    </location>
</feature>
<dbReference type="Gene3D" id="3.40.50.880">
    <property type="match status" value="1"/>
</dbReference>
<dbReference type="STRING" id="39060.SAMN05660706_13116"/>
<dbReference type="Proteomes" id="UP000199584">
    <property type="component" value="Unassembled WGS sequence"/>
</dbReference>
<sequence>MCGLENWLKVRYLSVFYYRMRGWPAMTMVILLTCLFPVPSDAARAAPEDKPVQIEAELGWQGQGVPGRYVPAVVRLKNTTGRDISGVVEAVNYFKYSHPVPPGGTPSSGKTSFYPAAAFGERISLPAGGTKKVVLWFPMNSPGGRTDFVFRAGDRELARVSKGIPSNITYLRGPRPGGVGVLGQIPPVLEKVRVVMPDGVVRYMKAVQLTGELFPRRGEELNAFTTILVTGEGAARLSAEQRRALARWVKNGGTLVISGGLAVDEALAALPGGTINVNVGEIKQQSRWQAAAAWLGREAPEPVAAAVVSLSGAGEPWGPQDNPLGMRYPLGNGAVTVLGFDPALAPWRAGALGESLWQLFLATPETEKWGYDPNYSEYRLNRLVNMTNNLPAEAFPGWRPVGLFLLVFMAVAGPGVYWLLRRTRRPEYTWVAVPVLAVLFAAAVYLYMVQTGGNVLVNAVQVVDNRDGEEPSGYTAVGFFAPTRPDFTAVLEDPDRPVQVESRGGRPPELMGEDAEPPYTLIKGSDLTVRFSDVSQWNMRGIAFENENIPETVKGLKASVEVRGNKVLGKVVNKTGLHLDHVAFFLGSNYKVLGNLAPGEDATAELPVSVPQYNAKGSYGPEFPNGWQVFMYPDGPPAVKPGMPSPRPERRLNVAEQRRAGLMDNWMEEFRRGPVETGWPLTVLAWSESPVLDLGLKELYRPPHYLTMFALSPEIKLAAGPFTVPAGLVMPEVTDSQIRGMFGHNNLRGMEGGSVTFAFRPSLPERVKINQVTLRFDYYPMQGTPRRGMSPATKPGPVPDGVLEIYHPGRGTWQPLTGSGTFNLPGDYATTDGEVKVRVTGGYPEKGTGFFFLPPTVAYGGEKE</sequence>
<evidence type="ECO:0000256" key="2">
    <source>
        <dbReference type="SAM" id="Phobius"/>
    </source>
</evidence>